<gene>
    <name evidence="2" type="ordered locus">Isova_0539</name>
</gene>
<feature type="compositionally biased region" description="Basic and acidic residues" evidence="1">
    <location>
        <begin position="77"/>
        <end position="93"/>
    </location>
</feature>
<name>F6FUS3_ISOV2</name>
<feature type="region of interest" description="Disordered" evidence="1">
    <location>
        <begin position="1"/>
        <end position="129"/>
    </location>
</feature>
<keyword evidence="3" id="KW-1185">Reference proteome</keyword>
<organism evidence="3">
    <name type="scientific">Isoptericola variabilis (strain 225)</name>
    <dbReference type="NCBI Taxonomy" id="743718"/>
    <lineage>
        <taxon>Bacteria</taxon>
        <taxon>Bacillati</taxon>
        <taxon>Actinomycetota</taxon>
        <taxon>Actinomycetes</taxon>
        <taxon>Micrococcales</taxon>
        <taxon>Promicromonosporaceae</taxon>
        <taxon>Isoptericola</taxon>
    </lineage>
</organism>
<evidence type="ECO:0000256" key="1">
    <source>
        <dbReference type="SAM" id="MobiDB-lite"/>
    </source>
</evidence>
<accession>F6FUS3</accession>
<dbReference type="HOGENOM" id="CLU_1945871_0_0_11"/>
<protein>
    <submittedName>
        <fullName evidence="2">Uncharacterized protein</fullName>
    </submittedName>
</protein>
<dbReference type="AlphaFoldDB" id="F6FUS3"/>
<reference evidence="2 3" key="1">
    <citation type="submission" date="2011-05" db="EMBL/GenBank/DDBJ databases">
        <title>Complete sequence of Isoptericola variabilis 225.</title>
        <authorList>
            <consortium name="US DOE Joint Genome Institute"/>
            <person name="Lucas S."/>
            <person name="Han J."/>
            <person name="Lapidus A."/>
            <person name="Cheng J.-F."/>
            <person name="Goodwin L."/>
            <person name="Pitluck S."/>
            <person name="Peters L."/>
            <person name="Mikhailova N."/>
            <person name="Zeytun A."/>
            <person name="Han C."/>
            <person name="Tapia R."/>
            <person name="Land M."/>
            <person name="Hauser L."/>
            <person name="Kyrpides N."/>
            <person name="Ivanova N."/>
            <person name="Pagani I."/>
            <person name="Siebers A."/>
            <person name="Allgaier M."/>
            <person name="Thelen M."/>
            <person name="Hugenholtz P."/>
            <person name="Gladden J."/>
            <person name="Woyke T."/>
        </authorList>
    </citation>
    <scope>NUCLEOTIDE SEQUENCE [LARGE SCALE GENOMIC DNA]</scope>
    <source>
        <strain evidence="3">225</strain>
    </source>
</reference>
<evidence type="ECO:0000313" key="3">
    <source>
        <dbReference type="Proteomes" id="UP000009236"/>
    </source>
</evidence>
<dbReference type="RefSeq" id="WP_013837729.1">
    <property type="nucleotide sequence ID" value="NC_015588.1"/>
</dbReference>
<sequence>MSARRRAEPRRAPEARDDERFDRAPARDALPGAWRYDVVATARSPRRADDEDEDLDGVAPERVDAPRVDVPRAAVLRVDDERDDAPRPDEERGAGFFAPEPRDVERPRGVPPPRRRSSADATRFPLLQT</sequence>
<proteinExistence type="predicted"/>
<feature type="compositionally biased region" description="Basic and acidic residues" evidence="1">
    <location>
        <begin position="1"/>
        <end position="26"/>
    </location>
</feature>
<evidence type="ECO:0000313" key="2">
    <source>
        <dbReference type="EMBL" id="AEG43334.1"/>
    </source>
</evidence>
<dbReference type="Proteomes" id="UP000009236">
    <property type="component" value="Chromosome"/>
</dbReference>
<dbReference type="EMBL" id="CP002810">
    <property type="protein sequence ID" value="AEG43334.1"/>
    <property type="molecule type" value="Genomic_DNA"/>
</dbReference>
<dbReference type="STRING" id="743718.Isova_0539"/>
<feature type="compositionally biased region" description="Basic and acidic residues" evidence="1">
    <location>
        <begin position="59"/>
        <end position="70"/>
    </location>
</feature>
<dbReference type="KEGG" id="iva:Isova_0539"/>